<feature type="compositionally biased region" description="Low complexity" evidence="4">
    <location>
        <begin position="412"/>
        <end position="454"/>
    </location>
</feature>
<dbReference type="InterPro" id="IPR036770">
    <property type="entry name" value="Ankyrin_rpt-contain_sf"/>
</dbReference>
<feature type="compositionally biased region" description="Low complexity" evidence="4">
    <location>
        <begin position="78"/>
        <end position="100"/>
    </location>
</feature>
<feature type="region of interest" description="Disordered" evidence="4">
    <location>
        <begin position="235"/>
        <end position="486"/>
    </location>
</feature>
<feature type="compositionally biased region" description="Gly residues" evidence="4">
    <location>
        <begin position="239"/>
        <end position="262"/>
    </location>
</feature>
<dbReference type="GeneID" id="25736943"/>
<dbReference type="InterPro" id="IPR002110">
    <property type="entry name" value="Ankyrin_rpt"/>
</dbReference>
<organism evidence="5 6">
    <name type="scientific">Monoraphidium neglectum</name>
    <dbReference type="NCBI Taxonomy" id="145388"/>
    <lineage>
        <taxon>Eukaryota</taxon>
        <taxon>Viridiplantae</taxon>
        <taxon>Chlorophyta</taxon>
        <taxon>core chlorophytes</taxon>
        <taxon>Chlorophyceae</taxon>
        <taxon>CS clade</taxon>
        <taxon>Sphaeropleales</taxon>
        <taxon>Selenastraceae</taxon>
        <taxon>Monoraphidium</taxon>
    </lineage>
</organism>
<evidence type="ECO:0000313" key="6">
    <source>
        <dbReference type="Proteomes" id="UP000054498"/>
    </source>
</evidence>
<name>A0A0D2JZE8_9CHLO</name>
<dbReference type="SMART" id="SM00248">
    <property type="entry name" value="ANK"/>
    <property type="match status" value="4"/>
</dbReference>
<dbReference type="AlphaFoldDB" id="A0A0D2JZE8"/>
<feature type="compositionally biased region" description="Basic and acidic residues" evidence="4">
    <location>
        <begin position="60"/>
        <end position="74"/>
    </location>
</feature>
<feature type="compositionally biased region" description="Low complexity" evidence="4">
    <location>
        <begin position="707"/>
        <end position="737"/>
    </location>
</feature>
<dbReference type="Proteomes" id="UP000054498">
    <property type="component" value="Unassembled WGS sequence"/>
</dbReference>
<keyword evidence="6" id="KW-1185">Reference proteome</keyword>
<sequence>MRQGTRAIHIAARQGHVAAVQALLRVPGVDALGPTKRAETPLFFACRDNRPAVVALLTDPTRRERFRQRQHERPPTAPSTAASPDEAAAAAAATAPPAVADGEDDEEGRRLQRRWADCATGCVPVAATRGNLEILELLLAAGADPDGPPGGGIPRPPLQLACENGHARVVRLLLDAGARVPEGGLEGWTLCLRLVRECLALWQADIAALREAAAVGPALQQLVVDAAGALKELQETRRGGGGGGGDGSFGSGGSGGGRGGSDGSSRDGEAPWAEEAEADGAGQAQQLRPEQLPEPPQGSAEGQEFASPSEAEAPWAAASAVPGAEQDGAAAAAHAEARSAGGAASPEAAEAAAEPPAGGADGDAAAGARARAGTEGLAATSEEAAPKEGASASIEAQQAAAPAAHPEGRGGASDAAASEQAAPPGAAVAEAVGPDGAGTAAGAQAQPEQGGDADAPAREEAAAAEGAAAEDAEEQWWEPSGSQAAWAAEAAFEAEAPFASAEVAATVVQRIASQGSSAGGAAAPATAPEPARGPEPSQPHAGAAASLLDIQASEPGPVTPGPMLAPEWGKAAAGEEVGDADGLRPSQQTSLGQAVEAAADALTQQQGHERGSSSGGAAVAASQEKPASEAGRTRQGYGGEGWFELEGAQRPGFEAATETGDGQGPAVTQGEAGGAAEGGELSPRRQPEVGKTAAAAGGGERDPHGGDQAQQQWDPWDPAQAEPHAAPPAAEGTAGPAQDRRVPPQQLAAEPDVASTLAPPQRPAEWGDWREAPRTDTAGGGV</sequence>
<evidence type="ECO:0000256" key="2">
    <source>
        <dbReference type="ARBA" id="ARBA00023043"/>
    </source>
</evidence>
<feature type="compositionally biased region" description="Low complexity" evidence="4">
    <location>
        <begin position="389"/>
        <end position="405"/>
    </location>
</feature>
<dbReference type="SUPFAM" id="SSF48403">
    <property type="entry name" value="Ankyrin repeat"/>
    <property type="match status" value="1"/>
</dbReference>
<dbReference type="Pfam" id="PF13637">
    <property type="entry name" value="Ank_4"/>
    <property type="match status" value="1"/>
</dbReference>
<evidence type="ECO:0000256" key="4">
    <source>
        <dbReference type="SAM" id="MobiDB-lite"/>
    </source>
</evidence>
<feature type="compositionally biased region" description="Low complexity" evidence="4">
    <location>
        <begin position="512"/>
        <end position="530"/>
    </location>
</feature>
<dbReference type="Gene3D" id="1.25.40.20">
    <property type="entry name" value="Ankyrin repeat-containing domain"/>
    <property type="match status" value="2"/>
</dbReference>
<accession>A0A0D2JZE8</accession>
<evidence type="ECO:0000256" key="1">
    <source>
        <dbReference type="ARBA" id="ARBA00022737"/>
    </source>
</evidence>
<dbReference type="OrthoDB" id="10683534at2759"/>
<dbReference type="RefSeq" id="XP_013902912.1">
    <property type="nucleotide sequence ID" value="XM_014047458.1"/>
</dbReference>
<feature type="region of interest" description="Disordered" evidence="4">
    <location>
        <begin position="512"/>
        <end position="782"/>
    </location>
</feature>
<feature type="repeat" description="ANK" evidence="3">
    <location>
        <begin position="153"/>
        <end position="180"/>
    </location>
</feature>
<dbReference type="KEGG" id="mng:MNEG_4065"/>
<dbReference type="PANTHER" id="PTHR24173:SF74">
    <property type="entry name" value="ANKYRIN REPEAT DOMAIN-CONTAINING PROTEIN 16"/>
    <property type="match status" value="1"/>
</dbReference>
<dbReference type="PROSITE" id="PS50297">
    <property type="entry name" value="ANK_REP_REGION"/>
    <property type="match status" value="1"/>
</dbReference>
<feature type="region of interest" description="Disordered" evidence="4">
    <location>
        <begin position="58"/>
        <end position="108"/>
    </location>
</feature>
<feature type="compositionally biased region" description="Low complexity" evidence="4">
    <location>
        <begin position="279"/>
        <end position="290"/>
    </location>
</feature>
<dbReference type="PANTHER" id="PTHR24173">
    <property type="entry name" value="ANKYRIN REPEAT CONTAINING"/>
    <property type="match status" value="1"/>
</dbReference>
<proteinExistence type="predicted"/>
<feature type="compositionally biased region" description="Basic and acidic residues" evidence="4">
    <location>
        <begin position="765"/>
        <end position="774"/>
    </location>
</feature>
<reference evidence="5 6" key="1">
    <citation type="journal article" date="2013" name="BMC Genomics">
        <title>Reconstruction of the lipid metabolism for the microalga Monoraphidium neglectum from its genome sequence reveals characteristics suitable for biofuel production.</title>
        <authorList>
            <person name="Bogen C."/>
            <person name="Al-Dilaimi A."/>
            <person name="Albersmeier A."/>
            <person name="Wichmann J."/>
            <person name="Grundmann M."/>
            <person name="Rupp O."/>
            <person name="Lauersen K.J."/>
            <person name="Blifernez-Klassen O."/>
            <person name="Kalinowski J."/>
            <person name="Goesmann A."/>
            <person name="Mussgnug J.H."/>
            <person name="Kruse O."/>
        </authorList>
    </citation>
    <scope>NUCLEOTIDE SEQUENCE [LARGE SCALE GENOMIC DNA]</scope>
    <source>
        <strain evidence="5 6">SAG 48.87</strain>
    </source>
</reference>
<evidence type="ECO:0000313" key="5">
    <source>
        <dbReference type="EMBL" id="KIZ03893.1"/>
    </source>
</evidence>
<dbReference type="STRING" id="145388.A0A0D2JZE8"/>
<dbReference type="PROSITE" id="PS50088">
    <property type="entry name" value="ANK_REPEAT"/>
    <property type="match status" value="1"/>
</dbReference>
<feature type="compositionally biased region" description="Low complexity" evidence="4">
    <location>
        <begin position="306"/>
        <end position="379"/>
    </location>
</feature>
<keyword evidence="1" id="KW-0677">Repeat</keyword>
<gene>
    <name evidence="5" type="ORF">MNEG_4065</name>
</gene>
<protein>
    <submittedName>
        <fullName evidence="5">Uncharacterized protein</fullName>
    </submittedName>
</protein>
<keyword evidence="2 3" id="KW-0040">ANK repeat</keyword>
<evidence type="ECO:0000256" key="3">
    <source>
        <dbReference type="PROSITE-ProRule" id="PRU00023"/>
    </source>
</evidence>
<dbReference type="EMBL" id="KK100764">
    <property type="protein sequence ID" value="KIZ03893.1"/>
    <property type="molecule type" value="Genomic_DNA"/>
</dbReference>